<evidence type="ECO:0000256" key="1">
    <source>
        <dbReference type="ARBA" id="ARBA00022490"/>
    </source>
</evidence>
<dbReference type="EMBL" id="QSUL01000004">
    <property type="protein sequence ID" value="RGN37293.1"/>
    <property type="molecule type" value="Genomic_DNA"/>
</dbReference>
<reference evidence="8 9" key="1">
    <citation type="submission" date="2018-08" db="EMBL/GenBank/DDBJ databases">
        <title>A genome reference for cultivated species of the human gut microbiota.</title>
        <authorList>
            <person name="Zou Y."/>
            <person name="Xue W."/>
            <person name="Luo G."/>
        </authorList>
    </citation>
    <scope>NUCLEOTIDE SEQUENCE [LARGE SCALE GENOMIC DNA]</scope>
    <source>
        <strain evidence="8 9">OM05-15BH</strain>
    </source>
</reference>
<evidence type="ECO:0000256" key="3">
    <source>
        <dbReference type="ARBA" id="ARBA00022679"/>
    </source>
</evidence>
<dbReference type="InterPro" id="IPR022882">
    <property type="entry name" value="tRNA_adenine-N6_MeTrfase"/>
</dbReference>
<feature type="domain" description="Methyltransferase small" evidence="7">
    <location>
        <begin position="40"/>
        <end position="118"/>
    </location>
</feature>
<dbReference type="Pfam" id="PF05175">
    <property type="entry name" value="MTS"/>
    <property type="match status" value="1"/>
</dbReference>
<dbReference type="PROSITE" id="PS00092">
    <property type="entry name" value="N6_MTASE"/>
    <property type="match status" value="1"/>
</dbReference>
<dbReference type="GO" id="GO:0008033">
    <property type="term" value="P:tRNA processing"/>
    <property type="evidence" value="ECO:0007669"/>
    <property type="project" value="UniProtKB-UniRule"/>
</dbReference>
<dbReference type="InterPro" id="IPR007848">
    <property type="entry name" value="Small_mtfrase_dom"/>
</dbReference>
<keyword evidence="4 6" id="KW-0949">S-adenosyl-L-methionine</keyword>
<keyword evidence="5 6" id="KW-0819">tRNA processing</keyword>
<dbReference type="RefSeq" id="WP_009127384.1">
    <property type="nucleotide sequence ID" value="NZ_CABKRN010000001.1"/>
</dbReference>
<proteinExistence type="inferred from homology"/>
<dbReference type="GO" id="GO:0003676">
    <property type="term" value="F:nucleic acid binding"/>
    <property type="evidence" value="ECO:0007669"/>
    <property type="project" value="InterPro"/>
</dbReference>
<protein>
    <recommendedName>
        <fullName evidence="6">tRNA1(Val) (adenine(37)-N6)-methyltransferase</fullName>
        <ecNumber evidence="6">2.1.1.223</ecNumber>
    </recommendedName>
    <alternativeName>
        <fullName evidence="6">tRNA m6A37 methyltransferase</fullName>
    </alternativeName>
</protein>
<dbReference type="CDD" id="cd02440">
    <property type="entry name" value="AdoMet_MTases"/>
    <property type="match status" value="1"/>
</dbReference>
<dbReference type="InterPro" id="IPR029063">
    <property type="entry name" value="SAM-dependent_MTases_sf"/>
</dbReference>
<keyword evidence="3 6" id="KW-0808">Transferase</keyword>
<accession>A0A3E5BIP0</accession>
<dbReference type="SUPFAM" id="SSF53335">
    <property type="entry name" value="S-adenosyl-L-methionine-dependent methyltransferases"/>
    <property type="match status" value="1"/>
</dbReference>
<dbReference type="Gene3D" id="3.40.50.150">
    <property type="entry name" value="Vaccinia Virus protein VP39"/>
    <property type="match status" value="1"/>
</dbReference>
<dbReference type="PRINTS" id="PR00507">
    <property type="entry name" value="N12N6MTFRASE"/>
</dbReference>
<dbReference type="Proteomes" id="UP000260983">
    <property type="component" value="Unassembled WGS sequence"/>
</dbReference>
<dbReference type="GO" id="GO:0016430">
    <property type="term" value="F:tRNA (adenine-N6)-methyltransferase activity"/>
    <property type="evidence" value="ECO:0007669"/>
    <property type="project" value="UniProtKB-UniRule"/>
</dbReference>
<dbReference type="InterPro" id="IPR002052">
    <property type="entry name" value="DNA_methylase_N6_adenine_CS"/>
</dbReference>
<evidence type="ECO:0000313" key="9">
    <source>
        <dbReference type="Proteomes" id="UP000260983"/>
    </source>
</evidence>
<comment type="function">
    <text evidence="6">Specifically methylates the adenine in position 37 of tRNA(1)(Val) (anticodon cmo5UAC).</text>
</comment>
<organism evidence="8 9">
    <name type="scientific">Bacteroides oleiciplenus</name>
    <dbReference type="NCBI Taxonomy" id="626931"/>
    <lineage>
        <taxon>Bacteria</taxon>
        <taxon>Pseudomonadati</taxon>
        <taxon>Bacteroidota</taxon>
        <taxon>Bacteroidia</taxon>
        <taxon>Bacteroidales</taxon>
        <taxon>Bacteroidaceae</taxon>
        <taxon>Bacteroides</taxon>
    </lineage>
</organism>
<evidence type="ECO:0000313" key="8">
    <source>
        <dbReference type="EMBL" id="RGN37293.1"/>
    </source>
</evidence>
<evidence type="ECO:0000256" key="2">
    <source>
        <dbReference type="ARBA" id="ARBA00022603"/>
    </source>
</evidence>
<keyword evidence="1 6" id="KW-0963">Cytoplasm</keyword>
<evidence type="ECO:0000259" key="7">
    <source>
        <dbReference type="Pfam" id="PF05175"/>
    </source>
</evidence>
<sequence length="235" mass="27008">MSNPYFQFKQFTIWHDKCAMKVGTDGVLLGAWAAAENIFQILDVGTGTGLIALMLAQRNPQAQITAIEIDATASTQAKLNAIRSPWADRIDVICNDFRLFQTKNKYNLIVSNPPYFVDALNCPDKQRNMARHTCELNYELLFQRSAQLLCEQGRACIIIPAEVEKLVIDTAWKYKLYPSRRLRVFTKPGKPCRRVLISFSLQEKECVEEMLCIEVEHNQFTPEYIALTKDFYLKM</sequence>
<dbReference type="GO" id="GO:0032259">
    <property type="term" value="P:methylation"/>
    <property type="evidence" value="ECO:0007669"/>
    <property type="project" value="UniProtKB-KW"/>
</dbReference>
<evidence type="ECO:0000256" key="5">
    <source>
        <dbReference type="ARBA" id="ARBA00022694"/>
    </source>
</evidence>
<evidence type="ECO:0000256" key="4">
    <source>
        <dbReference type="ARBA" id="ARBA00022691"/>
    </source>
</evidence>
<comment type="catalytic activity">
    <reaction evidence="6">
        <text>adenosine(37) in tRNA1(Val) + S-adenosyl-L-methionine = N(6)-methyladenosine(37) in tRNA1(Val) + S-adenosyl-L-homocysteine + H(+)</text>
        <dbReference type="Rhea" id="RHEA:43160"/>
        <dbReference type="Rhea" id="RHEA-COMP:10369"/>
        <dbReference type="Rhea" id="RHEA-COMP:10370"/>
        <dbReference type="ChEBI" id="CHEBI:15378"/>
        <dbReference type="ChEBI" id="CHEBI:57856"/>
        <dbReference type="ChEBI" id="CHEBI:59789"/>
        <dbReference type="ChEBI" id="CHEBI:74411"/>
        <dbReference type="ChEBI" id="CHEBI:74449"/>
        <dbReference type="EC" id="2.1.1.223"/>
    </reaction>
</comment>
<name>A0A3E5BIP0_9BACE</name>
<comment type="similarity">
    <text evidence="6">Belongs to the methyltransferase superfamily. tRNA (adenine-N(6)-)-methyltransferase family.</text>
</comment>
<dbReference type="EC" id="2.1.1.223" evidence="6"/>
<dbReference type="HAMAP" id="MF_01872">
    <property type="entry name" value="tRNA_methyltr_YfiC"/>
    <property type="match status" value="1"/>
</dbReference>
<dbReference type="InterPro" id="IPR050210">
    <property type="entry name" value="tRNA_Adenine-N(6)_MTase"/>
</dbReference>
<gene>
    <name evidence="8" type="ORF">DXB65_07245</name>
</gene>
<evidence type="ECO:0000256" key="6">
    <source>
        <dbReference type="HAMAP-Rule" id="MF_01872"/>
    </source>
</evidence>
<keyword evidence="2 6" id="KW-0489">Methyltransferase</keyword>
<dbReference type="PANTHER" id="PTHR47739">
    <property type="entry name" value="TRNA1(VAL) (ADENINE(37)-N6)-METHYLTRANSFERASE"/>
    <property type="match status" value="1"/>
</dbReference>
<comment type="caution">
    <text evidence="8">The sequence shown here is derived from an EMBL/GenBank/DDBJ whole genome shotgun (WGS) entry which is preliminary data.</text>
</comment>
<comment type="subcellular location">
    <subcellularLocation>
        <location evidence="6">Cytoplasm</location>
    </subcellularLocation>
</comment>
<dbReference type="AlphaFoldDB" id="A0A3E5BIP0"/>
<dbReference type="PANTHER" id="PTHR47739:SF1">
    <property type="entry name" value="TRNA1(VAL) (ADENINE(37)-N6)-METHYLTRANSFERASE"/>
    <property type="match status" value="1"/>
</dbReference>
<dbReference type="GO" id="GO:0005737">
    <property type="term" value="C:cytoplasm"/>
    <property type="evidence" value="ECO:0007669"/>
    <property type="project" value="UniProtKB-SubCell"/>
</dbReference>